<keyword evidence="2" id="KW-1133">Transmembrane helix</keyword>
<dbReference type="PANTHER" id="PTHR33269:SF17">
    <property type="entry name" value="NADH-UBIQUINONE OXIDOREDUCTASE CHAIN 6"/>
    <property type="match status" value="1"/>
</dbReference>
<proteinExistence type="inferred from homology"/>
<keyword evidence="4" id="KW-1185">Reference proteome</keyword>
<organism evidence="3 4">
    <name type="scientific">Campylobacter gracilis RM3268</name>
    <dbReference type="NCBI Taxonomy" id="553220"/>
    <lineage>
        <taxon>Bacteria</taxon>
        <taxon>Pseudomonadati</taxon>
        <taxon>Campylobacterota</taxon>
        <taxon>Epsilonproteobacteria</taxon>
        <taxon>Campylobacterales</taxon>
        <taxon>Campylobacteraceae</taxon>
        <taxon>Campylobacter</taxon>
    </lineage>
</organism>
<feature type="transmembrane region" description="Helical" evidence="2">
    <location>
        <begin position="90"/>
        <end position="113"/>
    </location>
</feature>
<dbReference type="Pfam" id="PF00499">
    <property type="entry name" value="Oxidored_q3"/>
    <property type="match status" value="1"/>
</dbReference>
<evidence type="ECO:0000256" key="1">
    <source>
        <dbReference type="ARBA" id="ARBA00005698"/>
    </source>
</evidence>
<dbReference type="EC" id="7.1.1.-" evidence="2"/>
<dbReference type="InterPro" id="IPR042106">
    <property type="entry name" value="Nuo/plastoQ_OxRdtase_6_NuoJ"/>
</dbReference>
<evidence type="ECO:0000256" key="2">
    <source>
        <dbReference type="RuleBase" id="RU004429"/>
    </source>
</evidence>
<dbReference type="GO" id="GO:0016491">
    <property type="term" value="F:oxidoreductase activity"/>
    <property type="evidence" value="ECO:0007669"/>
    <property type="project" value="UniProtKB-KW"/>
</dbReference>
<comment type="catalytic activity">
    <reaction evidence="2">
        <text>a quinone + NADH + 5 H(+)(in) = a quinol + NAD(+) + 4 H(+)(out)</text>
        <dbReference type="Rhea" id="RHEA:57888"/>
        <dbReference type="ChEBI" id="CHEBI:15378"/>
        <dbReference type="ChEBI" id="CHEBI:24646"/>
        <dbReference type="ChEBI" id="CHEBI:57540"/>
        <dbReference type="ChEBI" id="CHEBI:57945"/>
        <dbReference type="ChEBI" id="CHEBI:132124"/>
    </reaction>
</comment>
<dbReference type="OrthoDB" id="13239at2"/>
<gene>
    <name evidence="3" type="primary">nuoJ</name>
    <name evidence="3" type="ORF">CAMGR0001_2679</name>
</gene>
<dbReference type="NCBIfam" id="NF005167">
    <property type="entry name" value="PRK06638.2-2"/>
    <property type="match status" value="1"/>
</dbReference>
<keyword evidence="2" id="KW-0520">NAD</keyword>
<evidence type="ECO:0000313" key="4">
    <source>
        <dbReference type="Proteomes" id="UP000005709"/>
    </source>
</evidence>
<keyword evidence="2" id="KW-0472">Membrane</keyword>
<sequence length="175" mass="18883">MIQTLAFYFFSAVCLALFGISVFSKNVLYALSALAGGMVFMSGFFFLLDAEFLGVVQIIVYTGAVIVLYGFALMFLGADKNVNEPKKGARLFFALSGVIAFLLVIIALGAVVANNVETLKILNTDDTEALGMIIFTKYLAIFELAAVMLLVAMICAIVLAHKQMDASLTYEESEG</sequence>
<keyword evidence="3" id="KW-0830">Ubiquinone</keyword>
<comment type="similarity">
    <text evidence="1 2">Belongs to the complex I subunit 6 family.</text>
</comment>
<dbReference type="GO" id="GO:0005886">
    <property type="term" value="C:plasma membrane"/>
    <property type="evidence" value="ECO:0007669"/>
    <property type="project" value="UniProtKB-SubCell"/>
</dbReference>
<feature type="transmembrane region" description="Helical" evidence="2">
    <location>
        <begin position="6"/>
        <end position="23"/>
    </location>
</feature>
<name>C8PF38_9BACT</name>
<dbReference type="PANTHER" id="PTHR33269">
    <property type="entry name" value="NADH-UBIQUINONE OXIDOREDUCTASE CHAIN 6"/>
    <property type="match status" value="1"/>
</dbReference>
<accession>C8PF38</accession>
<comment type="caution">
    <text evidence="3">The sequence shown here is derived from an EMBL/GenBank/DDBJ whole genome shotgun (WGS) entry which is preliminary data.</text>
</comment>
<dbReference type="Gene3D" id="1.20.120.1200">
    <property type="entry name" value="NADH-ubiquinone/plastoquinone oxidoreductase chain 6, subunit NuoJ"/>
    <property type="match status" value="1"/>
</dbReference>
<dbReference type="Proteomes" id="UP000005709">
    <property type="component" value="Unassembled WGS sequence"/>
</dbReference>
<keyword evidence="2" id="KW-0812">Transmembrane</keyword>
<dbReference type="STRING" id="824.CGRAC_0319"/>
<comment type="subcellular location">
    <subcellularLocation>
        <location evidence="2">Cell membrane</location>
        <topology evidence="2">Multi-pass membrane protein</topology>
    </subcellularLocation>
</comment>
<dbReference type="GO" id="GO:0048038">
    <property type="term" value="F:quinone binding"/>
    <property type="evidence" value="ECO:0007669"/>
    <property type="project" value="UniProtKB-UniRule"/>
</dbReference>
<keyword evidence="2" id="KW-0874">Quinone</keyword>
<dbReference type="InterPro" id="IPR001457">
    <property type="entry name" value="NADH_UbQ/plastoQ_OxRdtase_su6"/>
</dbReference>
<dbReference type="RefSeq" id="WP_005869755.1">
    <property type="nucleotide sequence ID" value="NZ_ACYG01000009.1"/>
</dbReference>
<comment type="function">
    <text evidence="2">NDH-1 shuttles electrons from NADH, via FMN and iron-sulfur (Fe-S) centers, to quinones in the respiratory chain. Couples the redox reaction to proton translocation (for every two electrons transferred, four hydrogen ions are translocated across the cytoplasmic membrane), and thus conserves the redox energy in a proton gradient.</text>
</comment>
<dbReference type="AlphaFoldDB" id="C8PF38"/>
<feature type="transmembrane region" description="Helical" evidence="2">
    <location>
        <begin position="28"/>
        <end position="48"/>
    </location>
</feature>
<feature type="transmembrane region" description="Helical" evidence="2">
    <location>
        <begin position="133"/>
        <end position="160"/>
    </location>
</feature>
<evidence type="ECO:0000313" key="3">
    <source>
        <dbReference type="EMBL" id="EEV18666.1"/>
    </source>
</evidence>
<dbReference type="eggNOG" id="COG0839">
    <property type="taxonomic scope" value="Bacteria"/>
</dbReference>
<dbReference type="GO" id="GO:0008137">
    <property type="term" value="F:NADH dehydrogenase (ubiquinone) activity"/>
    <property type="evidence" value="ECO:0007669"/>
    <property type="project" value="UniProtKB-UniRule"/>
</dbReference>
<keyword evidence="3" id="KW-0560">Oxidoreductase</keyword>
<protein>
    <recommendedName>
        <fullName evidence="2">NADH-quinone oxidoreductase subunit J</fullName>
        <ecNumber evidence="2">7.1.1.-</ecNumber>
    </recommendedName>
</protein>
<reference evidence="3 4" key="1">
    <citation type="submission" date="2009-07" db="EMBL/GenBank/DDBJ databases">
        <authorList>
            <person name="Madupu R."/>
            <person name="Sebastian Y."/>
            <person name="Durkin A.S."/>
            <person name="Torralba M."/>
            <person name="Methe B."/>
            <person name="Sutton G.G."/>
            <person name="Strausberg R.L."/>
            <person name="Nelson K.E."/>
        </authorList>
    </citation>
    <scope>NUCLEOTIDE SEQUENCE [LARGE SCALE GENOMIC DNA]</scope>
    <source>
        <strain evidence="3 4">RM3268</strain>
    </source>
</reference>
<dbReference type="EMBL" id="ACYG01000009">
    <property type="protein sequence ID" value="EEV18666.1"/>
    <property type="molecule type" value="Genomic_DNA"/>
</dbReference>
<feature type="transmembrane region" description="Helical" evidence="2">
    <location>
        <begin position="54"/>
        <end position="78"/>
    </location>
</feature>
<keyword evidence="2" id="KW-1003">Cell membrane</keyword>